<dbReference type="RefSeq" id="WP_219044619.1">
    <property type="nucleotide sequence ID" value="NZ_JAHWDQ010000005.1"/>
</dbReference>
<dbReference type="Pfam" id="PF08338">
    <property type="entry name" value="DUF1731"/>
    <property type="match status" value="1"/>
</dbReference>
<reference evidence="4" key="1">
    <citation type="submission" date="2021-07" db="EMBL/GenBank/DDBJ databases">
        <title>Zhongshania sp. CAU 1632 isolated from seawater.</title>
        <authorList>
            <person name="Kim W."/>
        </authorList>
    </citation>
    <scope>NUCLEOTIDE SEQUENCE</scope>
    <source>
        <strain evidence="4">CAU 1632</strain>
    </source>
</reference>
<dbReference type="InterPro" id="IPR013549">
    <property type="entry name" value="DUF1731"/>
</dbReference>
<evidence type="ECO:0000313" key="4">
    <source>
        <dbReference type="EMBL" id="MBW2942376.1"/>
    </source>
</evidence>
<protein>
    <submittedName>
        <fullName evidence="4">TIGR01777 family oxidoreductase</fullName>
    </submittedName>
</protein>
<feature type="domain" description="DUF1731" evidence="3">
    <location>
        <begin position="248"/>
        <end position="293"/>
    </location>
</feature>
<feature type="domain" description="NAD-dependent epimerase/dehydratase" evidence="2">
    <location>
        <begin position="3"/>
        <end position="212"/>
    </location>
</feature>
<evidence type="ECO:0000259" key="3">
    <source>
        <dbReference type="Pfam" id="PF08338"/>
    </source>
</evidence>
<name>A0ABS6VVR7_9GAMM</name>
<sequence length="296" mass="32420">MNILITGGTGLIGSAFIESATDCQFTVLTRSTAGAKSTLPSSVTCIESLSALPHLNEFDAVINLAGEPIVDKRWSEEQKNIICQSRWEITQQLVDLFAKSATPPSVFLSGSAIGVYGNRGDESLTEKSSVSERDFPTRLCIRWESIARQAEPYTRVVLLRTGIVLAKQGGALAKMLLPFKLCLGGPIGSGQQYMAWIHYRDHIAAMHFLLKDKGISGPVNLVAPNAEKNKEFTQTLAKSLRRIAIFPMPRFVLHALLGESSSLLLDSQKVVPQTLLNRGFSFEFNKLKSALIDLLN</sequence>
<dbReference type="Proteomes" id="UP001166291">
    <property type="component" value="Unassembled WGS sequence"/>
</dbReference>
<dbReference type="PANTHER" id="PTHR11092:SF0">
    <property type="entry name" value="EPIMERASE FAMILY PROTEIN SDR39U1"/>
    <property type="match status" value="1"/>
</dbReference>
<comment type="similarity">
    <text evidence="1">Belongs to the NAD(P)-dependent epimerase/dehydratase family. SDR39U1 subfamily.</text>
</comment>
<comment type="caution">
    <text evidence="4">The sequence shown here is derived from an EMBL/GenBank/DDBJ whole genome shotgun (WGS) entry which is preliminary data.</text>
</comment>
<dbReference type="InterPro" id="IPR001509">
    <property type="entry name" value="Epimerase_deHydtase"/>
</dbReference>
<keyword evidence="5" id="KW-1185">Reference proteome</keyword>
<accession>A0ABS6VVR7</accession>
<organism evidence="4 5">
    <name type="scientific">Zhongshania aquimaris</name>
    <dbReference type="NCBI Taxonomy" id="2857107"/>
    <lineage>
        <taxon>Bacteria</taxon>
        <taxon>Pseudomonadati</taxon>
        <taxon>Pseudomonadota</taxon>
        <taxon>Gammaproteobacteria</taxon>
        <taxon>Cellvibrionales</taxon>
        <taxon>Spongiibacteraceae</taxon>
        <taxon>Zhongshania</taxon>
    </lineage>
</organism>
<evidence type="ECO:0000259" key="2">
    <source>
        <dbReference type="Pfam" id="PF01370"/>
    </source>
</evidence>
<evidence type="ECO:0000256" key="1">
    <source>
        <dbReference type="ARBA" id="ARBA00009353"/>
    </source>
</evidence>
<dbReference type="InterPro" id="IPR010099">
    <property type="entry name" value="SDR39U1"/>
</dbReference>
<proteinExistence type="inferred from homology"/>
<dbReference type="EMBL" id="JAHWDQ010000005">
    <property type="protein sequence ID" value="MBW2942376.1"/>
    <property type="molecule type" value="Genomic_DNA"/>
</dbReference>
<gene>
    <name evidence="4" type="ORF">KXJ70_16390</name>
</gene>
<dbReference type="Pfam" id="PF01370">
    <property type="entry name" value="Epimerase"/>
    <property type="match status" value="1"/>
</dbReference>
<evidence type="ECO:0000313" key="5">
    <source>
        <dbReference type="Proteomes" id="UP001166291"/>
    </source>
</evidence>
<dbReference type="PANTHER" id="PTHR11092">
    <property type="entry name" value="SUGAR NUCLEOTIDE EPIMERASE RELATED"/>
    <property type="match status" value="1"/>
</dbReference>
<dbReference type="NCBIfam" id="TIGR01777">
    <property type="entry name" value="yfcH"/>
    <property type="match status" value="1"/>
</dbReference>